<comment type="caution">
    <text evidence="1">The sequence shown here is derived from an EMBL/GenBank/DDBJ whole genome shotgun (WGS) entry which is preliminary data.</text>
</comment>
<reference evidence="1 2" key="1">
    <citation type="journal article" date="2019" name="Int. J. Syst. Evol. Microbiol.">
        <title>The Global Catalogue of Microorganisms (GCM) 10K type strain sequencing project: providing services to taxonomists for standard genome sequencing and annotation.</title>
        <authorList>
            <consortium name="The Broad Institute Genomics Platform"/>
            <consortium name="The Broad Institute Genome Sequencing Center for Infectious Disease"/>
            <person name="Wu L."/>
            <person name="Ma J."/>
        </authorList>
    </citation>
    <scope>NUCLEOTIDE SEQUENCE [LARGE SCALE GENOMIC DNA]</scope>
    <source>
        <strain evidence="1 2">JCM 17504</strain>
    </source>
</reference>
<evidence type="ECO:0000313" key="2">
    <source>
        <dbReference type="Proteomes" id="UP001501729"/>
    </source>
</evidence>
<keyword evidence="2" id="KW-1185">Reference proteome</keyword>
<protein>
    <submittedName>
        <fullName evidence="1">Uncharacterized protein</fullName>
    </submittedName>
</protein>
<dbReference type="AlphaFoldDB" id="A0AAV3UI90"/>
<dbReference type="EMBL" id="BAABKX010000009">
    <property type="protein sequence ID" value="GAA5051535.1"/>
    <property type="molecule type" value="Genomic_DNA"/>
</dbReference>
<dbReference type="Proteomes" id="UP001501729">
    <property type="component" value="Unassembled WGS sequence"/>
</dbReference>
<gene>
    <name evidence="1" type="ORF">GCM10025751_26670</name>
</gene>
<organism evidence="1 2">
    <name type="scientific">Haladaptatus pallidirubidus</name>
    <dbReference type="NCBI Taxonomy" id="1008152"/>
    <lineage>
        <taxon>Archaea</taxon>
        <taxon>Methanobacteriati</taxon>
        <taxon>Methanobacteriota</taxon>
        <taxon>Stenosarchaea group</taxon>
        <taxon>Halobacteria</taxon>
        <taxon>Halobacteriales</taxon>
        <taxon>Haladaptataceae</taxon>
        <taxon>Haladaptatus</taxon>
    </lineage>
</organism>
<sequence>MDYVYNVASATVELFQYAGFGSAILHYVGLPPRGVAVHWSIRLSMWVAPPSRSEFKIYDVTVTVWQADDGISV</sequence>
<name>A0AAV3UI90_9EURY</name>
<proteinExistence type="predicted"/>
<accession>A0AAV3UI90</accession>
<evidence type="ECO:0000313" key="1">
    <source>
        <dbReference type="EMBL" id="GAA5051535.1"/>
    </source>
</evidence>